<name>A0A917L0F3_9ACTN</name>
<keyword evidence="2" id="KW-1185">Reference proteome</keyword>
<dbReference type="Proteomes" id="UP000625682">
    <property type="component" value="Unassembled WGS sequence"/>
</dbReference>
<reference evidence="1" key="1">
    <citation type="journal article" date="2014" name="Int. J. Syst. Evol. Microbiol.">
        <title>Complete genome sequence of Corynebacterium casei LMG S-19264T (=DSM 44701T), isolated from a smear-ripened cheese.</title>
        <authorList>
            <consortium name="US DOE Joint Genome Institute (JGI-PGF)"/>
            <person name="Walter F."/>
            <person name="Albersmeier A."/>
            <person name="Kalinowski J."/>
            <person name="Ruckert C."/>
        </authorList>
    </citation>
    <scope>NUCLEOTIDE SEQUENCE</scope>
    <source>
        <strain evidence="1">CGMCC 4.7272</strain>
    </source>
</reference>
<protein>
    <submittedName>
        <fullName evidence="1">Uncharacterized protein</fullName>
    </submittedName>
</protein>
<sequence>MSPGPWTPPFKVTRYGRFGAKRRAVVKPTASSVCMPLKTQALSCRRRPWSVLRSEEGRGGEVGAGPRRWTALDGLSTCLSGVTLQEGEPAAILLINNATKCLVV</sequence>
<dbReference type="AlphaFoldDB" id="A0A917L0F3"/>
<proteinExistence type="predicted"/>
<organism evidence="1 2">
    <name type="scientific">Streptomyces lacrimifluminis</name>
    <dbReference type="NCBI Taxonomy" id="1500077"/>
    <lineage>
        <taxon>Bacteria</taxon>
        <taxon>Bacillati</taxon>
        <taxon>Actinomycetota</taxon>
        <taxon>Actinomycetes</taxon>
        <taxon>Kitasatosporales</taxon>
        <taxon>Streptomycetaceae</taxon>
        <taxon>Streptomyces</taxon>
    </lineage>
</organism>
<comment type="caution">
    <text evidence="1">The sequence shown here is derived from an EMBL/GenBank/DDBJ whole genome shotgun (WGS) entry which is preliminary data.</text>
</comment>
<evidence type="ECO:0000313" key="1">
    <source>
        <dbReference type="EMBL" id="GGJ36618.1"/>
    </source>
</evidence>
<gene>
    <name evidence="1" type="ORF">GCM10012282_36680</name>
</gene>
<dbReference type="EMBL" id="BMMU01000011">
    <property type="protein sequence ID" value="GGJ36618.1"/>
    <property type="molecule type" value="Genomic_DNA"/>
</dbReference>
<accession>A0A917L0F3</accession>
<reference evidence="1" key="2">
    <citation type="submission" date="2020-09" db="EMBL/GenBank/DDBJ databases">
        <authorList>
            <person name="Sun Q."/>
            <person name="Zhou Y."/>
        </authorList>
    </citation>
    <scope>NUCLEOTIDE SEQUENCE</scope>
    <source>
        <strain evidence="1">CGMCC 4.7272</strain>
    </source>
</reference>
<evidence type="ECO:0000313" key="2">
    <source>
        <dbReference type="Proteomes" id="UP000625682"/>
    </source>
</evidence>